<reference evidence="1" key="1">
    <citation type="submission" date="2021-04" db="EMBL/GenBank/DDBJ databases">
        <title>Genome based classification of Actinospica acidithermotolerans sp. nov., an actinobacterium isolated from an Indonesian hot spring.</title>
        <authorList>
            <person name="Kusuma A.B."/>
            <person name="Putra K.E."/>
            <person name="Nafisah S."/>
            <person name="Loh J."/>
            <person name="Nouioui I."/>
            <person name="Goodfellow M."/>
        </authorList>
    </citation>
    <scope>NUCLEOTIDE SEQUENCE</scope>
    <source>
        <strain evidence="1">CSCA 57</strain>
    </source>
</reference>
<comment type="caution">
    <text evidence="1">The sequence shown here is derived from an EMBL/GenBank/DDBJ whole genome shotgun (WGS) entry which is preliminary data.</text>
</comment>
<evidence type="ECO:0000313" key="1">
    <source>
        <dbReference type="EMBL" id="MBR7835206.1"/>
    </source>
</evidence>
<proteinExistence type="predicted"/>
<organism evidence="1 2">
    <name type="scientific">Actinospica durhamensis</name>
    <dbReference type="NCBI Taxonomy" id="1508375"/>
    <lineage>
        <taxon>Bacteria</taxon>
        <taxon>Bacillati</taxon>
        <taxon>Actinomycetota</taxon>
        <taxon>Actinomycetes</taxon>
        <taxon>Catenulisporales</taxon>
        <taxon>Actinospicaceae</taxon>
        <taxon>Actinospica</taxon>
    </lineage>
</organism>
<evidence type="ECO:0000313" key="2">
    <source>
        <dbReference type="Proteomes" id="UP000675781"/>
    </source>
</evidence>
<dbReference type="Proteomes" id="UP000675781">
    <property type="component" value="Unassembled WGS sequence"/>
</dbReference>
<gene>
    <name evidence="1" type="ORF">KDL01_18175</name>
</gene>
<keyword evidence="2" id="KW-1185">Reference proteome</keyword>
<dbReference type="AlphaFoldDB" id="A0A941EQC8"/>
<name>A0A941EQC8_9ACTN</name>
<sequence>MVEVLRSRPTEAGSEAAESVLRTLHPDWSVSNEGVSPLVSDLGEAVYPPEDTAYVSSFPGLEIVCDQRLMLDYPSRLPQRLLEAANGRAVILHAMHSVVDWLAFAIWIDGELVRSLSVSPDGGIQENIGEPLSFEAPFWGGEPPAERTPGWPNQDPYPLPFHPLELGEETLRSLFGFVLEGIPDPEDVDASEFLAHGFRLLDPDGPTPEQRQAERDALIAQMGPPRFFRMQPDGSMLEVDLP</sequence>
<dbReference type="EMBL" id="JAGSOG010000086">
    <property type="protein sequence ID" value="MBR7835206.1"/>
    <property type="molecule type" value="Genomic_DNA"/>
</dbReference>
<protein>
    <submittedName>
        <fullName evidence="1">Uncharacterized protein</fullName>
    </submittedName>
</protein>
<dbReference type="Pfam" id="PF21997">
    <property type="entry name" value="DUF6928"/>
    <property type="match status" value="1"/>
</dbReference>
<accession>A0A941EQC8</accession>
<dbReference type="InterPro" id="IPR053847">
    <property type="entry name" value="DUF6928"/>
</dbReference>